<accession>A0A699RMD7</accession>
<feature type="non-terminal residue" evidence="1">
    <location>
        <position position="129"/>
    </location>
</feature>
<name>A0A699RMD7_TANCI</name>
<comment type="caution">
    <text evidence="1">The sequence shown here is derived from an EMBL/GenBank/DDBJ whole genome shotgun (WGS) entry which is preliminary data.</text>
</comment>
<evidence type="ECO:0000313" key="1">
    <source>
        <dbReference type="EMBL" id="GFC86528.1"/>
    </source>
</evidence>
<sequence length="129" mass="14545">ELCLAYEGTFDTRDTKIASLRLKFNVFKALEGEKVNGTYTRLKCLLNDLENNKVIISQSERINELTKGKNDKGKGNKGKSDKGLTAELFDWDDKSVSSKDEGTTKFKAFMAIVEDEPLFRKGDARSGQW</sequence>
<proteinExistence type="predicted"/>
<reference evidence="1" key="1">
    <citation type="journal article" date="2019" name="Sci. Rep.">
        <title>Draft genome of Tanacetum cinerariifolium, the natural source of mosquito coil.</title>
        <authorList>
            <person name="Yamashiro T."/>
            <person name="Shiraishi A."/>
            <person name="Satake H."/>
            <person name="Nakayama K."/>
        </authorList>
    </citation>
    <scope>NUCLEOTIDE SEQUENCE</scope>
</reference>
<protein>
    <submittedName>
        <fullName evidence="1">Uncharacterized protein</fullName>
    </submittedName>
</protein>
<organism evidence="1">
    <name type="scientific">Tanacetum cinerariifolium</name>
    <name type="common">Dalmatian daisy</name>
    <name type="synonym">Chrysanthemum cinerariifolium</name>
    <dbReference type="NCBI Taxonomy" id="118510"/>
    <lineage>
        <taxon>Eukaryota</taxon>
        <taxon>Viridiplantae</taxon>
        <taxon>Streptophyta</taxon>
        <taxon>Embryophyta</taxon>
        <taxon>Tracheophyta</taxon>
        <taxon>Spermatophyta</taxon>
        <taxon>Magnoliopsida</taxon>
        <taxon>eudicotyledons</taxon>
        <taxon>Gunneridae</taxon>
        <taxon>Pentapetalae</taxon>
        <taxon>asterids</taxon>
        <taxon>campanulids</taxon>
        <taxon>Asterales</taxon>
        <taxon>Asteraceae</taxon>
        <taxon>Asteroideae</taxon>
        <taxon>Anthemideae</taxon>
        <taxon>Anthemidinae</taxon>
        <taxon>Tanacetum</taxon>
    </lineage>
</organism>
<feature type="non-terminal residue" evidence="1">
    <location>
        <position position="1"/>
    </location>
</feature>
<dbReference type="AlphaFoldDB" id="A0A699RMD7"/>
<gene>
    <name evidence="1" type="ORF">Tci_858498</name>
</gene>
<dbReference type="EMBL" id="BKCJ011105635">
    <property type="protein sequence ID" value="GFC86528.1"/>
    <property type="molecule type" value="Genomic_DNA"/>
</dbReference>